<dbReference type="Proteomes" id="UP000095280">
    <property type="component" value="Unplaced"/>
</dbReference>
<keyword evidence="2" id="KW-1185">Reference proteome</keyword>
<dbReference type="Pfam" id="PF19424">
    <property type="entry name" value="UNC80"/>
    <property type="match status" value="1"/>
</dbReference>
<sequence>MQPSVPGSKKLLMMRRTSRDNTGVATAITRGQPSLRKKRDSTRQFNSPRSWQLKAAQSEHNVWCEWRATGCLLGLGVGGSGVGGAAGDVGGIGGDSSGDEAGASELWDDDSLCTYFPWLKAVTAFANRTNFVCEHQKDSAEYAGDKKYSIFRRRSMFPAAATGASPGRLGTRDSTPLLTKLDPAALQKRLHEKEKPEKKGARKPTVDQAMMRYMDDHVLQLTQASFSVICKSCTLLGTDHWCDIMPVAWELLLEADIELATSAATVFLLAAVRIPDQVQELMVRELQHDDVQQRMNAVLRFRSLWMSRFQVWLRLEDGAASNFKIPPPNIEFVLPSPPLGSVNANIPDPPWMPRVKQSVEEVQLKQDEVAKTFVTASTTRRKQQEELMAKEVTAEEQRRRTARERFPLMGQAVCTLAGYEPALFHQPAEEHDE</sequence>
<dbReference type="WBParaSite" id="maker-uti_cns_0007792-snap-gene-0.8-mRNA-1">
    <property type="protein sequence ID" value="maker-uti_cns_0007792-snap-gene-0.8-mRNA-1"/>
    <property type="gene ID" value="maker-uti_cns_0007792-snap-gene-0.8"/>
</dbReference>
<dbReference type="GO" id="GO:0005261">
    <property type="term" value="F:monoatomic cation channel activity"/>
    <property type="evidence" value="ECO:0007669"/>
    <property type="project" value="TreeGrafter"/>
</dbReference>
<name>A0A1I8HSC2_9PLAT</name>
<feature type="domain" description="Protein UNC80 central region" evidence="1">
    <location>
        <begin position="100"/>
        <end position="432"/>
    </location>
</feature>
<protein>
    <submittedName>
        <fullName evidence="3">UNC80 domain-containing protein</fullName>
    </submittedName>
</protein>
<dbReference type="GO" id="GO:0030424">
    <property type="term" value="C:axon"/>
    <property type="evidence" value="ECO:0007669"/>
    <property type="project" value="TreeGrafter"/>
</dbReference>
<dbReference type="PANTHER" id="PTHR31781:SF1">
    <property type="entry name" value="PROTEIN UNC-80 HOMOLOG"/>
    <property type="match status" value="1"/>
</dbReference>
<dbReference type="InterPro" id="IPR045852">
    <property type="entry name" value="UNC80_central"/>
</dbReference>
<evidence type="ECO:0000259" key="1">
    <source>
        <dbReference type="Pfam" id="PF19424"/>
    </source>
</evidence>
<reference evidence="3" key="1">
    <citation type="submission" date="2016-11" db="UniProtKB">
        <authorList>
            <consortium name="WormBaseParasite"/>
        </authorList>
    </citation>
    <scope>IDENTIFICATION</scope>
</reference>
<organism evidence="2 3">
    <name type="scientific">Macrostomum lignano</name>
    <dbReference type="NCBI Taxonomy" id="282301"/>
    <lineage>
        <taxon>Eukaryota</taxon>
        <taxon>Metazoa</taxon>
        <taxon>Spiralia</taxon>
        <taxon>Lophotrochozoa</taxon>
        <taxon>Platyhelminthes</taxon>
        <taxon>Rhabditophora</taxon>
        <taxon>Macrostomorpha</taxon>
        <taxon>Macrostomida</taxon>
        <taxon>Macrostomidae</taxon>
        <taxon>Macrostomum</taxon>
    </lineage>
</organism>
<dbReference type="PANTHER" id="PTHR31781">
    <property type="entry name" value="UNC80"/>
    <property type="match status" value="1"/>
</dbReference>
<evidence type="ECO:0000313" key="3">
    <source>
        <dbReference type="WBParaSite" id="maker-uti_cns_0007792-snap-gene-0.8-mRNA-1"/>
    </source>
</evidence>
<proteinExistence type="predicted"/>
<accession>A0A1I8HSC2</accession>
<dbReference type="GO" id="GO:0034703">
    <property type="term" value="C:cation channel complex"/>
    <property type="evidence" value="ECO:0007669"/>
    <property type="project" value="TreeGrafter"/>
</dbReference>
<dbReference type="GO" id="GO:0055080">
    <property type="term" value="P:monoatomic cation homeostasis"/>
    <property type="evidence" value="ECO:0007669"/>
    <property type="project" value="TreeGrafter"/>
</dbReference>
<dbReference type="AlphaFoldDB" id="A0A1I8HSC2"/>
<evidence type="ECO:0000313" key="2">
    <source>
        <dbReference type="Proteomes" id="UP000095280"/>
    </source>
</evidence>